<proteinExistence type="predicted"/>
<sequence>MSDPRHLPSEEELKKAGDCNVLDSQGNEVQFSSIYSANKTIIVFIRHFFCGRCQEYVTALANIPKDKLDSSNVKVVVVGCGDWQAIKGSGYAALTNLQGDIFTDPTRNLYRALGMNIENLETTPSGEKKRSYIKKSAVSGILSSVWNGPLKNPNLLGKQGNISQLGGEFVFGPGNVCSFASRMQHTEDHVEVDDLLKAAGVSGS</sequence>
<dbReference type="PANTHER" id="PTHR28630:SF3">
    <property type="entry name" value="PEROXIREDOXIN-LIKE 2C"/>
    <property type="match status" value="1"/>
</dbReference>
<accession>A0A8H7FBR0</accession>
<dbReference type="InterPro" id="IPR036249">
    <property type="entry name" value="Thioredoxin-like_sf"/>
</dbReference>
<name>A0A8H7FBR0_AGABI</name>
<dbReference type="SUPFAM" id="SSF52833">
    <property type="entry name" value="Thioredoxin-like"/>
    <property type="match status" value="1"/>
</dbReference>
<organism evidence="1 2">
    <name type="scientific">Agaricus bisporus var. burnettii</name>
    <dbReference type="NCBI Taxonomy" id="192524"/>
    <lineage>
        <taxon>Eukaryota</taxon>
        <taxon>Fungi</taxon>
        <taxon>Dikarya</taxon>
        <taxon>Basidiomycota</taxon>
        <taxon>Agaricomycotina</taxon>
        <taxon>Agaricomycetes</taxon>
        <taxon>Agaricomycetidae</taxon>
        <taxon>Agaricales</taxon>
        <taxon>Agaricineae</taxon>
        <taxon>Agaricaceae</taxon>
        <taxon>Agaricus</taxon>
    </lineage>
</organism>
<gene>
    <name evidence="1" type="ORF">Agabi119p4_1047</name>
</gene>
<evidence type="ECO:0000313" key="2">
    <source>
        <dbReference type="Proteomes" id="UP000629468"/>
    </source>
</evidence>
<comment type="caution">
    <text evidence="1">The sequence shown here is derived from an EMBL/GenBank/DDBJ whole genome shotgun (WGS) entry which is preliminary data.</text>
</comment>
<reference evidence="1 2" key="1">
    <citation type="journal article" name="Sci. Rep.">
        <title>Telomere-to-telomere assembled and centromere annotated genomes of the two main subspecies of the button mushroom Agaricus bisporus reveal especially polymorphic chromosome ends.</title>
        <authorList>
            <person name="Sonnenberg A.S.M."/>
            <person name="Sedaghat-Telgerd N."/>
            <person name="Lavrijssen B."/>
            <person name="Ohm R.A."/>
            <person name="Hendrickx P.M."/>
            <person name="Scholtmeijer K."/>
            <person name="Baars J.J.P."/>
            <person name="van Peer A."/>
        </authorList>
    </citation>
    <scope>NUCLEOTIDE SEQUENCE [LARGE SCALE GENOMIC DNA]</scope>
    <source>
        <strain evidence="1 2">H119_p4</strain>
    </source>
</reference>
<evidence type="ECO:0000313" key="1">
    <source>
        <dbReference type="EMBL" id="KAF7784882.1"/>
    </source>
</evidence>
<dbReference type="AlphaFoldDB" id="A0A8H7FBR0"/>
<evidence type="ECO:0008006" key="3">
    <source>
        <dbReference type="Google" id="ProtNLM"/>
    </source>
</evidence>
<dbReference type="InterPro" id="IPR032801">
    <property type="entry name" value="PXL2A/B/C"/>
</dbReference>
<protein>
    <recommendedName>
        <fullName evidence="3">Thioredoxin domain-containing protein</fullName>
    </recommendedName>
</protein>
<dbReference type="Gene3D" id="3.40.30.10">
    <property type="entry name" value="Glutaredoxin"/>
    <property type="match status" value="1"/>
</dbReference>
<dbReference type="CDD" id="cd02970">
    <property type="entry name" value="PRX_like2"/>
    <property type="match status" value="1"/>
</dbReference>
<dbReference type="EMBL" id="JABXXO010000001">
    <property type="protein sequence ID" value="KAF7784882.1"/>
    <property type="molecule type" value="Genomic_DNA"/>
</dbReference>
<dbReference type="Pfam" id="PF13911">
    <property type="entry name" value="AhpC-TSA_2"/>
    <property type="match status" value="1"/>
</dbReference>
<dbReference type="PANTHER" id="PTHR28630">
    <property type="match status" value="1"/>
</dbReference>
<dbReference type="Proteomes" id="UP000629468">
    <property type="component" value="Unassembled WGS sequence"/>
</dbReference>